<keyword evidence="7" id="KW-1185">Reference proteome</keyword>
<dbReference type="AlphaFoldDB" id="A0A327M4Y9"/>
<evidence type="ECO:0000256" key="1">
    <source>
        <dbReference type="ARBA" id="ARBA00022714"/>
    </source>
</evidence>
<dbReference type="InterPro" id="IPR017941">
    <property type="entry name" value="Rieske_2Fe-2S"/>
</dbReference>
<comment type="caution">
    <text evidence="6">The sequence shown here is derived from an EMBL/GenBank/DDBJ whole genome shotgun (WGS) entry which is preliminary data.</text>
</comment>
<dbReference type="PANTHER" id="PTHR21496">
    <property type="entry name" value="FERREDOXIN-RELATED"/>
    <property type="match status" value="1"/>
</dbReference>
<dbReference type="InterPro" id="IPR036922">
    <property type="entry name" value="Rieske_2Fe-2S_sf"/>
</dbReference>
<name>A0A327M4Y9_9PROT</name>
<accession>A0A327M4Y9</accession>
<dbReference type="GO" id="GO:0046872">
    <property type="term" value="F:metal ion binding"/>
    <property type="evidence" value="ECO:0007669"/>
    <property type="project" value="UniProtKB-KW"/>
</dbReference>
<dbReference type="GO" id="GO:0051537">
    <property type="term" value="F:2 iron, 2 sulfur cluster binding"/>
    <property type="evidence" value="ECO:0007669"/>
    <property type="project" value="UniProtKB-KW"/>
</dbReference>
<evidence type="ECO:0000256" key="2">
    <source>
        <dbReference type="ARBA" id="ARBA00022723"/>
    </source>
</evidence>
<keyword evidence="3" id="KW-0408">Iron</keyword>
<dbReference type="Gene3D" id="2.102.10.10">
    <property type="entry name" value="Rieske [2Fe-2S] iron-sulphur domain"/>
    <property type="match status" value="1"/>
</dbReference>
<dbReference type="Proteomes" id="UP000249065">
    <property type="component" value="Unassembled WGS sequence"/>
</dbReference>
<dbReference type="RefSeq" id="WP_111470966.1">
    <property type="nucleotide sequence ID" value="NZ_QLIX01000013.1"/>
</dbReference>
<evidence type="ECO:0000256" key="3">
    <source>
        <dbReference type="ARBA" id="ARBA00023004"/>
    </source>
</evidence>
<evidence type="ECO:0000313" key="6">
    <source>
        <dbReference type="EMBL" id="RAI57849.1"/>
    </source>
</evidence>
<sequence>MARHVVAAVGEIPPGGRKLVTIRGREIGVFNLDGAYYALINRCPHQGAALCTGAIVSRLEAPMPGEYRLAQPGSMLRCPWHCWEFDIRTGQSWCEPEDVKARSYAVTVEPGERLARGPFVAETVSVAVEEDYVVVTL</sequence>
<dbReference type="Pfam" id="PF00355">
    <property type="entry name" value="Rieske"/>
    <property type="match status" value="1"/>
</dbReference>
<feature type="domain" description="Rieske" evidence="5">
    <location>
        <begin position="4"/>
        <end position="115"/>
    </location>
</feature>
<dbReference type="EMBL" id="QLIX01000013">
    <property type="protein sequence ID" value="RAI57849.1"/>
    <property type="molecule type" value="Genomic_DNA"/>
</dbReference>
<organism evidence="6 7">
    <name type="scientific">Roseicella frigidaeris</name>
    <dbReference type="NCBI Taxonomy" id="2230885"/>
    <lineage>
        <taxon>Bacteria</taxon>
        <taxon>Pseudomonadati</taxon>
        <taxon>Pseudomonadota</taxon>
        <taxon>Alphaproteobacteria</taxon>
        <taxon>Acetobacterales</taxon>
        <taxon>Roseomonadaceae</taxon>
        <taxon>Roseicella</taxon>
    </lineage>
</organism>
<reference evidence="7" key="1">
    <citation type="submission" date="2018-06" db="EMBL/GenBank/DDBJ databases">
        <authorList>
            <person name="Khan S.A."/>
        </authorList>
    </citation>
    <scope>NUCLEOTIDE SEQUENCE [LARGE SCALE GENOMIC DNA]</scope>
    <source>
        <strain evidence="7">DB-1506</strain>
    </source>
</reference>
<dbReference type="OrthoDB" id="9800776at2"/>
<keyword evidence="2" id="KW-0479">Metal-binding</keyword>
<evidence type="ECO:0000313" key="7">
    <source>
        <dbReference type="Proteomes" id="UP000249065"/>
    </source>
</evidence>
<dbReference type="PROSITE" id="PS51296">
    <property type="entry name" value="RIESKE"/>
    <property type="match status" value="1"/>
</dbReference>
<gene>
    <name evidence="6" type="ORF">DOO78_16510</name>
</gene>
<keyword evidence="1" id="KW-0001">2Fe-2S</keyword>
<proteinExistence type="predicted"/>
<protein>
    <submittedName>
        <fullName evidence="6">Rieske (2Fe-2S) protein</fullName>
    </submittedName>
</protein>
<evidence type="ECO:0000259" key="5">
    <source>
        <dbReference type="PROSITE" id="PS51296"/>
    </source>
</evidence>
<dbReference type="SUPFAM" id="SSF50022">
    <property type="entry name" value="ISP domain"/>
    <property type="match status" value="1"/>
</dbReference>
<dbReference type="PANTHER" id="PTHR21496:SF23">
    <property type="entry name" value="3-PHENYLPROPIONATE_CINNAMIC ACID DIOXYGENASE FERREDOXIN SUBUNIT"/>
    <property type="match status" value="1"/>
</dbReference>
<evidence type="ECO:0000256" key="4">
    <source>
        <dbReference type="ARBA" id="ARBA00023014"/>
    </source>
</evidence>
<keyword evidence="4" id="KW-0411">Iron-sulfur</keyword>